<dbReference type="Pfam" id="PF13692">
    <property type="entry name" value="Glyco_trans_1_4"/>
    <property type="match status" value="1"/>
</dbReference>
<dbReference type="Pfam" id="PF13439">
    <property type="entry name" value="Glyco_transf_4"/>
    <property type="match status" value="1"/>
</dbReference>
<dbReference type="PANTHER" id="PTHR45947">
    <property type="entry name" value="SULFOQUINOVOSYL TRANSFERASE SQD2"/>
    <property type="match status" value="1"/>
</dbReference>
<dbReference type="InterPro" id="IPR050194">
    <property type="entry name" value="Glycosyltransferase_grp1"/>
</dbReference>
<evidence type="ECO:0000259" key="1">
    <source>
        <dbReference type="Pfam" id="PF13439"/>
    </source>
</evidence>
<comment type="caution">
    <text evidence="2">The sequence shown here is derived from an EMBL/GenBank/DDBJ whole genome shotgun (WGS) entry which is preliminary data.</text>
</comment>
<gene>
    <name evidence="2" type="ORF">GCM10007924_11750</name>
</gene>
<reference evidence="2" key="2">
    <citation type="submission" date="2023-01" db="EMBL/GenBank/DDBJ databases">
        <title>Draft genome sequence of Sneathiella chinensis strain NBRC 103408.</title>
        <authorList>
            <person name="Sun Q."/>
            <person name="Mori K."/>
        </authorList>
    </citation>
    <scope>NUCLEOTIDE SEQUENCE</scope>
    <source>
        <strain evidence="2">NBRC 103408</strain>
    </source>
</reference>
<dbReference type="Gene3D" id="3.40.50.2000">
    <property type="entry name" value="Glycogen Phosphorylase B"/>
    <property type="match status" value="2"/>
</dbReference>
<dbReference type="RefSeq" id="WP_169559910.1">
    <property type="nucleotide sequence ID" value="NZ_BSNF01000001.1"/>
</dbReference>
<name>A0ABQ5U248_9PROT</name>
<protein>
    <submittedName>
        <fullName evidence="2">GDP-mannose-dependent alpha-mannosyltransferase</fullName>
    </submittedName>
</protein>
<evidence type="ECO:0000313" key="3">
    <source>
        <dbReference type="Proteomes" id="UP001161409"/>
    </source>
</evidence>
<sequence>MRVIVVSDAWHPQVNGVVRTLSTLREKLIAAGDEVIMITPDCFSSIPCPTYPEIRLALFAGRKMKRLIEEARPAALHIATEGPLGLAARRYCLQKNIPFTTAFHTRFAEYVNARIRVPLRWGYAALKWFHRPSSALMVATQSLEQELSRRGFGNMVRWTRGIDTDLFRPDRRSVPSTRGEGPVFLYVGRVSVEKNIEAFLSLDLPGRKIVVGDGPARQALTTKYPDVVFAGVKGGEELATLYADADVFVFPSKTDTFGLVLLEALASGVPVAAYPVTGPLDVIGDSPAGVLRENLQEAALAALKVDRNLCRDHALRFSWEISAAQFRENLFPFDPARHQKSSQ</sequence>
<dbReference type="CDD" id="cd03814">
    <property type="entry name" value="GT4-like"/>
    <property type="match status" value="1"/>
</dbReference>
<organism evidence="2 3">
    <name type="scientific">Sneathiella chinensis</name>
    <dbReference type="NCBI Taxonomy" id="349750"/>
    <lineage>
        <taxon>Bacteria</taxon>
        <taxon>Pseudomonadati</taxon>
        <taxon>Pseudomonadota</taxon>
        <taxon>Alphaproteobacteria</taxon>
        <taxon>Sneathiellales</taxon>
        <taxon>Sneathiellaceae</taxon>
        <taxon>Sneathiella</taxon>
    </lineage>
</organism>
<proteinExistence type="predicted"/>
<accession>A0ABQ5U248</accession>
<dbReference type="Proteomes" id="UP001161409">
    <property type="component" value="Unassembled WGS sequence"/>
</dbReference>
<feature type="domain" description="Glycosyltransferase subfamily 4-like N-terminal" evidence="1">
    <location>
        <begin position="14"/>
        <end position="165"/>
    </location>
</feature>
<reference evidence="2" key="1">
    <citation type="journal article" date="2014" name="Int. J. Syst. Evol. Microbiol.">
        <title>Complete genome of a new Firmicutes species belonging to the dominant human colonic microbiota ('Ruminococcus bicirculans') reveals two chromosomes and a selective capacity to utilize plant glucans.</title>
        <authorList>
            <consortium name="NISC Comparative Sequencing Program"/>
            <person name="Wegmann U."/>
            <person name="Louis P."/>
            <person name="Goesmann A."/>
            <person name="Henrissat B."/>
            <person name="Duncan S.H."/>
            <person name="Flint H.J."/>
        </authorList>
    </citation>
    <scope>NUCLEOTIDE SEQUENCE</scope>
    <source>
        <strain evidence="2">NBRC 103408</strain>
    </source>
</reference>
<keyword evidence="3" id="KW-1185">Reference proteome</keyword>
<dbReference type="SUPFAM" id="SSF53756">
    <property type="entry name" value="UDP-Glycosyltransferase/glycogen phosphorylase"/>
    <property type="match status" value="1"/>
</dbReference>
<dbReference type="InterPro" id="IPR028098">
    <property type="entry name" value="Glyco_trans_4-like_N"/>
</dbReference>
<evidence type="ECO:0000313" key="2">
    <source>
        <dbReference type="EMBL" id="GLQ05954.1"/>
    </source>
</evidence>
<dbReference type="PANTHER" id="PTHR45947:SF3">
    <property type="entry name" value="SULFOQUINOVOSYL TRANSFERASE SQD2"/>
    <property type="match status" value="1"/>
</dbReference>
<dbReference type="EMBL" id="BSNF01000001">
    <property type="protein sequence ID" value="GLQ05954.1"/>
    <property type="molecule type" value="Genomic_DNA"/>
</dbReference>